<dbReference type="Proteomes" id="UP001258017">
    <property type="component" value="Unassembled WGS sequence"/>
</dbReference>
<reference evidence="2" key="2">
    <citation type="journal article" date="2023" name="Commun. Biol.">
        <title>Intrasexual cuticular hydrocarbon dimorphism in a wasp sheds light on hydrocarbon biosynthesis genes in Hymenoptera.</title>
        <authorList>
            <person name="Moris V.C."/>
            <person name="Podsiadlowski L."/>
            <person name="Martin S."/>
            <person name="Oeyen J.P."/>
            <person name="Donath A."/>
            <person name="Petersen M."/>
            <person name="Wilbrandt J."/>
            <person name="Misof B."/>
            <person name="Liedtke D."/>
            <person name="Thamm M."/>
            <person name="Scheiner R."/>
            <person name="Schmitt T."/>
            <person name="Niehuis O."/>
        </authorList>
    </citation>
    <scope>NUCLEOTIDE SEQUENCE</scope>
    <source>
        <strain evidence="2">GBR_01_08_01A</strain>
    </source>
</reference>
<dbReference type="AlphaFoldDB" id="A0AAD9VIU6"/>
<proteinExistence type="predicted"/>
<sequence length="111" mass="11572">MSTAATTRICFGCAKQIVHDAVRCPTCTALFHPSCKSRRACCAAPKARRAHQPDTPRLTQSTARSSMKTPAAGGASCSSISSCSASAEQLDRMPLYSADTQATATATPSSF</sequence>
<keyword evidence="3" id="KW-1185">Reference proteome</keyword>
<feature type="compositionally biased region" description="Low complexity" evidence="1">
    <location>
        <begin position="71"/>
        <end position="80"/>
    </location>
</feature>
<feature type="region of interest" description="Disordered" evidence="1">
    <location>
        <begin position="46"/>
        <end position="80"/>
    </location>
</feature>
<accession>A0AAD9VIU6</accession>
<feature type="compositionally biased region" description="Polar residues" evidence="1">
    <location>
        <begin position="57"/>
        <end position="68"/>
    </location>
</feature>
<protein>
    <submittedName>
        <fullName evidence="2">Uncharacterized protein</fullName>
    </submittedName>
</protein>
<organism evidence="2 3">
    <name type="scientific">Odynerus spinipes</name>
    <dbReference type="NCBI Taxonomy" id="1348599"/>
    <lineage>
        <taxon>Eukaryota</taxon>
        <taxon>Metazoa</taxon>
        <taxon>Ecdysozoa</taxon>
        <taxon>Arthropoda</taxon>
        <taxon>Hexapoda</taxon>
        <taxon>Insecta</taxon>
        <taxon>Pterygota</taxon>
        <taxon>Neoptera</taxon>
        <taxon>Endopterygota</taxon>
        <taxon>Hymenoptera</taxon>
        <taxon>Apocrita</taxon>
        <taxon>Aculeata</taxon>
        <taxon>Vespoidea</taxon>
        <taxon>Vespidae</taxon>
        <taxon>Eumeninae</taxon>
        <taxon>Odynerus</taxon>
    </lineage>
</organism>
<evidence type="ECO:0000313" key="3">
    <source>
        <dbReference type="Proteomes" id="UP001258017"/>
    </source>
</evidence>
<comment type="caution">
    <text evidence="2">The sequence shown here is derived from an EMBL/GenBank/DDBJ whole genome shotgun (WGS) entry which is preliminary data.</text>
</comment>
<evidence type="ECO:0000256" key="1">
    <source>
        <dbReference type="SAM" id="MobiDB-lite"/>
    </source>
</evidence>
<dbReference type="EMBL" id="JAIFRP010004462">
    <property type="protein sequence ID" value="KAK2575267.1"/>
    <property type="molecule type" value="Genomic_DNA"/>
</dbReference>
<gene>
    <name evidence="2" type="ORF">KPH14_012680</name>
</gene>
<evidence type="ECO:0000313" key="2">
    <source>
        <dbReference type="EMBL" id="KAK2575267.1"/>
    </source>
</evidence>
<reference evidence="2" key="1">
    <citation type="submission" date="2021-08" db="EMBL/GenBank/DDBJ databases">
        <authorList>
            <person name="Misof B."/>
            <person name="Oliver O."/>
            <person name="Podsiadlowski L."/>
            <person name="Donath A."/>
            <person name="Peters R."/>
            <person name="Mayer C."/>
            <person name="Rust J."/>
            <person name="Gunkel S."/>
            <person name="Lesny P."/>
            <person name="Martin S."/>
            <person name="Oeyen J.P."/>
            <person name="Petersen M."/>
            <person name="Panagiotis P."/>
            <person name="Wilbrandt J."/>
            <person name="Tanja T."/>
        </authorList>
    </citation>
    <scope>NUCLEOTIDE SEQUENCE</scope>
    <source>
        <strain evidence="2">GBR_01_08_01A</strain>
        <tissue evidence="2">Thorax + abdomen</tissue>
    </source>
</reference>
<name>A0AAD9VIU6_9HYME</name>
<feature type="non-terminal residue" evidence="2">
    <location>
        <position position="111"/>
    </location>
</feature>